<keyword evidence="6 7" id="KW-0119">Carbohydrate metabolism</keyword>
<dbReference type="Gene3D" id="3.30.420.40">
    <property type="match status" value="2"/>
</dbReference>
<evidence type="ECO:0000256" key="4">
    <source>
        <dbReference type="ARBA" id="ARBA00022840"/>
    </source>
</evidence>
<protein>
    <recommendedName>
        <fullName evidence="7 8">Ribulokinase</fullName>
        <ecNumber evidence="7 8">2.7.1.16</ecNumber>
    </recommendedName>
</protein>
<evidence type="ECO:0000256" key="3">
    <source>
        <dbReference type="ARBA" id="ARBA00022777"/>
    </source>
</evidence>
<evidence type="ECO:0000256" key="8">
    <source>
        <dbReference type="NCBIfam" id="TIGR01234"/>
    </source>
</evidence>
<proteinExistence type="inferred from homology"/>
<dbReference type="PROSITE" id="PS00445">
    <property type="entry name" value="FGGY_KINASES_2"/>
    <property type="match status" value="1"/>
</dbReference>
<dbReference type="Pfam" id="PF02782">
    <property type="entry name" value="FGGY_C"/>
    <property type="match status" value="1"/>
</dbReference>
<dbReference type="NCBIfam" id="TIGR01234">
    <property type="entry name" value="L-ribulokinase"/>
    <property type="match status" value="1"/>
</dbReference>
<dbReference type="EMBL" id="JAEACQ010000373">
    <property type="protein sequence ID" value="MBL7633125.1"/>
    <property type="molecule type" value="Genomic_DNA"/>
</dbReference>
<feature type="compositionally biased region" description="Low complexity" evidence="10">
    <location>
        <begin position="578"/>
        <end position="598"/>
    </location>
</feature>
<evidence type="ECO:0000313" key="13">
    <source>
        <dbReference type="Proteomes" id="UP000604475"/>
    </source>
</evidence>
<keyword evidence="5 7" id="KW-0054">Arabinose catabolism</keyword>
<feature type="compositionally biased region" description="Low complexity" evidence="10">
    <location>
        <begin position="557"/>
        <end position="566"/>
    </location>
</feature>
<dbReference type="RefSeq" id="WP_203000171.1">
    <property type="nucleotide sequence ID" value="NZ_JADWYU010000132.1"/>
</dbReference>
<dbReference type="InterPro" id="IPR018485">
    <property type="entry name" value="FGGY_C"/>
</dbReference>
<dbReference type="EC" id="2.7.1.16" evidence="7 8"/>
<keyword evidence="2 7" id="KW-0547">Nucleotide-binding</keyword>
<dbReference type="InterPro" id="IPR005929">
    <property type="entry name" value="Ribulokinase"/>
</dbReference>
<evidence type="ECO:0000313" key="12">
    <source>
        <dbReference type="EMBL" id="MBL7633125.1"/>
    </source>
</evidence>
<gene>
    <name evidence="7 12" type="primary">araB</name>
    <name evidence="12" type="ORF">I7412_39430</name>
</gene>
<dbReference type="NCBIfam" id="NF003154">
    <property type="entry name" value="PRK04123.1"/>
    <property type="match status" value="1"/>
</dbReference>
<dbReference type="AlphaFoldDB" id="A0A937RMV6"/>
<dbReference type="CDD" id="cd07781">
    <property type="entry name" value="ASKHA_NBD_FGGY_L-RBK"/>
    <property type="match status" value="1"/>
</dbReference>
<feature type="domain" description="Carbohydrate kinase FGGY C-terminal" evidence="11">
    <location>
        <begin position="295"/>
        <end position="492"/>
    </location>
</feature>
<evidence type="ECO:0000256" key="2">
    <source>
        <dbReference type="ARBA" id="ARBA00022741"/>
    </source>
</evidence>
<evidence type="ECO:0000256" key="10">
    <source>
        <dbReference type="SAM" id="MobiDB-lite"/>
    </source>
</evidence>
<dbReference type="GO" id="GO:0008741">
    <property type="term" value="F:ribulokinase activity"/>
    <property type="evidence" value="ECO:0007669"/>
    <property type="project" value="UniProtKB-UniRule"/>
</dbReference>
<comment type="catalytic activity">
    <reaction evidence="7">
        <text>D-ribulose + ATP = D-ribulose 5-phosphate + ADP + H(+)</text>
        <dbReference type="Rhea" id="RHEA:17601"/>
        <dbReference type="ChEBI" id="CHEBI:15378"/>
        <dbReference type="ChEBI" id="CHEBI:17173"/>
        <dbReference type="ChEBI" id="CHEBI:30616"/>
        <dbReference type="ChEBI" id="CHEBI:58121"/>
        <dbReference type="ChEBI" id="CHEBI:456216"/>
        <dbReference type="EC" id="2.7.1.16"/>
    </reaction>
</comment>
<evidence type="ECO:0000256" key="9">
    <source>
        <dbReference type="RuleBase" id="RU003455"/>
    </source>
</evidence>
<dbReference type="GO" id="GO:0019150">
    <property type="term" value="F:D-ribulokinase activity"/>
    <property type="evidence" value="ECO:0007669"/>
    <property type="project" value="TreeGrafter"/>
</dbReference>
<evidence type="ECO:0000256" key="6">
    <source>
        <dbReference type="ARBA" id="ARBA00023277"/>
    </source>
</evidence>
<dbReference type="PANTHER" id="PTHR43435">
    <property type="entry name" value="RIBULOKINASE"/>
    <property type="match status" value="1"/>
</dbReference>
<feature type="region of interest" description="Disordered" evidence="10">
    <location>
        <begin position="555"/>
        <end position="598"/>
    </location>
</feature>
<comment type="pathway">
    <text evidence="7 9">Carbohydrate degradation; L-arabinose degradation via L-ribulose; D-xylulose 5-phosphate from L-arabinose (bacterial route): step 2/3.</text>
</comment>
<keyword evidence="4 7" id="KW-0067">ATP-binding</keyword>
<comment type="caution">
    <text evidence="12">The sequence shown here is derived from an EMBL/GenBank/DDBJ whole genome shotgun (WGS) entry which is preliminary data.</text>
</comment>
<keyword evidence="1 7" id="KW-0808">Transferase</keyword>
<evidence type="ECO:0000259" key="11">
    <source>
        <dbReference type="Pfam" id="PF02782"/>
    </source>
</evidence>
<comment type="similarity">
    <text evidence="7 9">Belongs to the ribulokinase family.</text>
</comment>
<dbReference type="InterPro" id="IPR043129">
    <property type="entry name" value="ATPase_NBD"/>
</dbReference>
<dbReference type="GO" id="GO:0005737">
    <property type="term" value="C:cytoplasm"/>
    <property type="evidence" value="ECO:0007669"/>
    <property type="project" value="TreeGrafter"/>
</dbReference>
<dbReference type="InterPro" id="IPR018483">
    <property type="entry name" value="Carb_kinase_FGGY_CS"/>
</dbReference>
<comment type="catalytic activity">
    <reaction evidence="7 9">
        <text>L-ribulose + ATP = L-ribulose 5-phosphate + ADP + H(+)</text>
        <dbReference type="Rhea" id="RHEA:22072"/>
        <dbReference type="ChEBI" id="CHEBI:15378"/>
        <dbReference type="ChEBI" id="CHEBI:16880"/>
        <dbReference type="ChEBI" id="CHEBI:30616"/>
        <dbReference type="ChEBI" id="CHEBI:58226"/>
        <dbReference type="ChEBI" id="CHEBI:456216"/>
        <dbReference type="EC" id="2.7.1.16"/>
    </reaction>
</comment>
<keyword evidence="3 7" id="KW-0418">Kinase</keyword>
<name>A0A937RMV6_9ACTN</name>
<keyword evidence="13" id="KW-1185">Reference proteome</keyword>
<dbReference type="Proteomes" id="UP000604475">
    <property type="component" value="Unassembled WGS sequence"/>
</dbReference>
<organism evidence="12 13">
    <name type="scientific">Frankia nepalensis</name>
    <dbReference type="NCBI Taxonomy" id="1836974"/>
    <lineage>
        <taxon>Bacteria</taxon>
        <taxon>Bacillati</taxon>
        <taxon>Actinomycetota</taxon>
        <taxon>Actinomycetes</taxon>
        <taxon>Frankiales</taxon>
        <taxon>Frankiaceae</taxon>
        <taxon>Frankia</taxon>
    </lineage>
</organism>
<evidence type="ECO:0000256" key="5">
    <source>
        <dbReference type="ARBA" id="ARBA00022935"/>
    </source>
</evidence>
<evidence type="ECO:0000256" key="7">
    <source>
        <dbReference type="HAMAP-Rule" id="MF_00520"/>
    </source>
</evidence>
<dbReference type="GO" id="GO:0005524">
    <property type="term" value="F:ATP binding"/>
    <property type="evidence" value="ECO:0007669"/>
    <property type="project" value="UniProtKB-UniRule"/>
</dbReference>
<reference evidence="12" key="1">
    <citation type="submission" date="2020-12" db="EMBL/GenBank/DDBJ databases">
        <title>Genomic characterization of non-nitrogen-fixing Frankia strains.</title>
        <authorList>
            <person name="Carlos-Shanley C."/>
            <person name="Guerra T."/>
            <person name="Hahn D."/>
        </authorList>
    </citation>
    <scope>NUCLEOTIDE SEQUENCE</scope>
    <source>
        <strain evidence="12">CN6</strain>
    </source>
</reference>
<accession>A0A937RMV6</accession>
<dbReference type="GO" id="GO:0019569">
    <property type="term" value="P:L-arabinose catabolic process to D-xylulose 5-phosphate"/>
    <property type="evidence" value="ECO:0007669"/>
    <property type="project" value="UniProtKB-UniRule"/>
</dbReference>
<sequence>MTASTDLAADACVVGVDFGTLSGRASVIRVRDGHELSTAVHPYADGVLDTRLPGGRALAPDWALQNPADWLAVLATAVPAAVRAAGIDPARVVGIGTDFTACTVLPTAADGTPLCQLPGYADRPHAWPKLWKHHAAQPHADRVNALAHARGEPWIGRYGGKISSEWQVAKALQVLEDDPEIYAATNRWIEAADWIVWQLTGTETRNACTAGYKGVFQDGAYPSRDFFAALHPAFADYADTRLSTALLPLGAPAGRLTARAACWTGLPVGTVVAAGNVDAHVSAPAVGVTEPGHMLAVMGTSTCHVMSADALAEVPGMCGVVDGGIIAGRYGYEAGQSGVGDIFAWWAERNVPDSYRLAARAAGESLHQYLTALTADDPVGGHGLLALDWMNGNRSILVDHTLSGVLVGLTLATRPEHVYRALLEATAFGTRRILDAFRDAGVPVREFYAAGGLIQNATLMRLYADVLGHPIHLAATSQAPALGSAIHAAVAAGAYPDVPAAAAAMGRVHRDAYLPDPARHAAYSRLYDEYRALHDSLGTAGGVLHRLRALRDEALRGRAGPADGPAPTDPSPLARPVATAASPDTTSPDATSPTGDPR</sequence>
<dbReference type="SUPFAM" id="SSF53067">
    <property type="entry name" value="Actin-like ATPase domain"/>
    <property type="match status" value="2"/>
</dbReference>
<dbReference type="PANTHER" id="PTHR43435:SF4">
    <property type="entry name" value="FGGY CARBOHYDRATE KINASE DOMAIN-CONTAINING PROTEIN"/>
    <property type="match status" value="1"/>
</dbReference>
<evidence type="ECO:0000256" key="1">
    <source>
        <dbReference type="ARBA" id="ARBA00022679"/>
    </source>
</evidence>
<dbReference type="HAMAP" id="MF_00520">
    <property type="entry name" value="Ribulokinase"/>
    <property type="match status" value="1"/>
</dbReference>